<dbReference type="AlphaFoldDB" id="A0A1G7D5Y0"/>
<protein>
    <submittedName>
        <fullName evidence="1">Uncharacterized protein</fullName>
    </submittedName>
</protein>
<organism evidence="1 2">
    <name type="scientific">Salipiger thiooxidans</name>
    <dbReference type="NCBI Taxonomy" id="282683"/>
    <lineage>
        <taxon>Bacteria</taxon>
        <taxon>Pseudomonadati</taxon>
        <taxon>Pseudomonadota</taxon>
        <taxon>Alphaproteobacteria</taxon>
        <taxon>Rhodobacterales</taxon>
        <taxon>Roseobacteraceae</taxon>
        <taxon>Salipiger</taxon>
    </lineage>
</organism>
<dbReference type="RefSeq" id="WP_089956860.1">
    <property type="nucleotide sequence ID" value="NZ_FNAV01000004.1"/>
</dbReference>
<evidence type="ECO:0000313" key="1">
    <source>
        <dbReference type="EMBL" id="SDE46410.1"/>
    </source>
</evidence>
<dbReference type="EMBL" id="FNAV01000004">
    <property type="protein sequence ID" value="SDE46410.1"/>
    <property type="molecule type" value="Genomic_DNA"/>
</dbReference>
<accession>A0A1G7D5Y0</accession>
<sequence length="138" mass="15759">MSEIIDIKLQVEMCLRALEAVLPFADAAGIETNCEDAYDEWEEIVEALYSSFVVRPICDSGVSWGIWQFHRLGFEIDDEARAVVFVDIDSSTYFIFDITKFEDNHMRLVLCPLDPSADEIIAATDNCENFRVELVPNR</sequence>
<evidence type="ECO:0000313" key="2">
    <source>
        <dbReference type="Proteomes" id="UP000198994"/>
    </source>
</evidence>
<proteinExistence type="predicted"/>
<reference evidence="2" key="1">
    <citation type="submission" date="2016-10" db="EMBL/GenBank/DDBJ databases">
        <authorList>
            <person name="Varghese N."/>
            <person name="Submissions S."/>
        </authorList>
    </citation>
    <scope>NUCLEOTIDE SEQUENCE [LARGE SCALE GENOMIC DNA]</scope>
    <source>
        <strain evidence="2">DSM 10146</strain>
    </source>
</reference>
<name>A0A1G7D5Y0_9RHOB</name>
<dbReference type="Proteomes" id="UP000198994">
    <property type="component" value="Unassembled WGS sequence"/>
</dbReference>
<keyword evidence="2" id="KW-1185">Reference proteome</keyword>
<dbReference type="OrthoDB" id="7859190at2"/>
<dbReference type="STRING" id="282683.SAMN04488105_1041"/>
<gene>
    <name evidence="1" type="ORF">SAMN04488105_1041</name>
</gene>